<evidence type="ECO:0000313" key="2">
    <source>
        <dbReference type="EMBL" id="GAA2094137.1"/>
    </source>
</evidence>
<evidence type="ECO:0000256" key="1">
    <source>
        <dbReference type="SAM" id="Phobius"/>
    </source>
</evidence>
<keyword evidence="1" id="KW-0472">Membrane</keyword>
<name>A0ABP5I598_9ACTN</name>
<evidence type="ECO:0000313" key="3">
    <source>
        <dbReference type="Proteomes" id="UP001501161"/>
    </source>
</evidence>
<proteinExistence type="predicted"/>
<keyword evidence="3" id="KW-1185">Reference proteome</keyword>
<accession>A0ABP5I598</accession>
<feature type="transmembrane region" description="Helical" evidence="1">
    <location>
        <begin position="14"/>
        <end position="34"/>
    </location>
</feature>
<reference evidence="3" key="1">
    <citation type="journal article" date="2019" name="Int. J. Syst. Evol. Microbiol.">
        <title>The Global Catalogue of Microorganisms (GCM) 10K type strain sequencing project: providing services to taxonomists for standard genome sequencing and annotation.</title>
        <authorList>
            <consortium name="The Broad Institute Genomics Platform"/>
            <consortium name="The Broad Institute Genome Sequencing Center for Infectious Disease"/>
            <person name="Wu L."/>
            <person name="Ma J."/>
        </authorList>
    </citation>
    <scope>NUCLEOTIDE SEQUENCE [LARGE SCALE GENOMIC DNA]</scope>
    <source>
        <strain evidence="3">JCM 13813</strain>
    </source>
</reference>
<dbReference type="Proteomes" id="UP001501161">
    <property type="component" value="Unassembled WGS sequence"/>
</dbReference>
<gene>
    <name evidence="2" type="ORF">GCM10009726_00750</name>
</gene>
<keyword evidence="1" id="KW-0812">Transmembrane</keyword>
<dbReference type="EMBL" id="BAAAMQ010000005">
    <property type="protein sequence ID" value="GAA2094137.1"/>
    <property type="molecule type" value="Genomic_DNA"/>
</dbReference>
<keyword evidence="1" id="KW-1133">Transmembrane helix</keyword>
<comment type="caution">
    <text evidence="2">The sequence shown here is derived from an EMBL/GenBank/DDBJ whole genome shotgun (WGS) entry which is preliminary data.</text>
</comment>
<protein>
    <recommendedName>
        <fullName evidence="4">DUF58 domain-containing protein</fullName>
    </recommendedName>
</protein>
<organism evidence="2 3">
    <name type="scientific">Nocardioides furvisabuli</name>
    <dbReference type="NCBI Taxonomy" id="375542"/>
    <lineage>
        <taxon>Bacteria</taxon>
        <taxon>Bacillati</taxon>
        <taxon>Actinomycetota</taxon>
        <taxon>Actinomycetes</taxon>
        <taxon>Propionibacteriales</taxon>
        <taxon>Nocardioidaceae</taxon>
        <taxon>Nocardioides</taxon>
    </lineage>
</organism>
<evidence type="ECO:0008006" key="4">
    <source>
        <dbReference type="Google" id="ProtNLM"/>
    </source>
</evidence>
<sequence>MPCMDVTKWGAAEWAAFGAVGAVVVYIVLGVIALRQLAESRRLRDLEHRPYVLVDWYFKGFFVALEVRNIGRTPARDVRVTFDKPIRAAAKTRAPNFSIFNAPIPMMAPGRVIRLPMGTGPEFFGENADIPLSYTAQLRYTDMTGKQKYDDPPITLDLGPYQHTTAPRDHASDLVDAVRNVRDTLNKWGSHRGLQVVSTDRLRYERREHRWDHLYESRQMLREGGIRRLWQFELQRLKRRFR</sequence>